<gene>
    <name evidence="2" type="ORF">ACFSKQ_13615</name>
</gene>
<protein>
    <submittedName>
        <fullName evidence="2">Integron</fullName>
    </submittedName>
</protein>
<evidence type="ECO:0000313" key="3">
    <source>
        <dbReference type="Proteomes" id="UP001597371"/>
    </source>
</evidence>
<accession>A0ABW5CR48</accession>
<organism evidence="2 3">
    <name type="scientific">Aureimonas populi</name>
    <dbReference type="NCBI Taxonomy" id="1701758"/>
    <lineage>
        <taxon>Bacteria</taxon>
        <taxon>Pseudomonadati</taxon>
        <taxon>Pseudomonadota</taxon>
        <taxon>Alphaproteobacteria</taxon>
        <taxon>Hyphomicrobiales</taxon>
        <taxon>Aurantimonadaceae</taxon>
        <taxon>Aureimonas</taxon>
    </lineage>
</organism>
<reference evidence="3" key="1">
    <citation type="journal article" date="2019" name="Int. J. Syst. Evol. Microbiol.">
        <title>The Global Catalogue of Microorganisms (GCM) 10K type strain sequencing project: providing services to taxonomists for standard genome sequencing and annotation.</title>
        <authorList>
            <consortium name="The Broad Institute Genomics Platform"/>
            <consortium name="The Broad Institute Genome Sequencing Center for Infectious Disease"/>
            <person name="Wu L."/>
            <person name="Ma J."/>
        </authorList>
    </citation>
    <scope>NUCLEOTIDE SEQUENCE [LARGE SCALE GENOMIC DNA]</scope>
    <source>
        <strain evidence="3">ZS-35-S2</strain>
    </source>
</reference>
<feature type="signal peptide" evidence="1">
    <location>
        <begin position="1"/>
        <end position="19"/>
    </location>
</feature>
<keyword evidence="1" id="KW-0732">Signal</keyword>
<name>A0ABW5CR48_9HYPH</name>
<dbReference type="Proteomes" id="UP001597371">
    <property type="component" value="Unassembled WGS sequence"/>
</dbReference>
<evidence type="ECO:0000256" key="1">
    <source>
        <dbReference type="SAM" id="SignalP"/>
    </source>
</evidence>
<dbReference type="EMBL" id="JBHUIJ010000017">
    <property type="protein sequence ID" value="MFD2238487.1"/>
    <property type="molecule type" value="Genomic_DNA"/>
</dbReference>
<sequence length="131" mass="13515">MRWTVPVLLATGLAFEAVAAPAVPVRVGGDVDLPACAELGVIGETQSQEGRVDVRSGPTGTFQVLERLNVGDIVRVCDRNGTFVGVIYGEGDCGVAEPVARRASYRGSCPSGWVHNRSVEPAAPGAVAPGT</sequence>
<proteinExistence type="predicted"/>
<comment type="caution">
    <text evidence="2">The sequence shown here is derived from an EMBL/GenBank/DDBJ whole genome shotgun (WGS) entry which is preliminary data.</text>
</comment>
<feature type="chain" id="PRO_5045969193" evidence="1">
    <location>
        <begin position="20"/>
        <end position="131"/>
    </location>
</feature>
<evidence type="ECO:0000313" key="2">
    <source>
        <dbReference type="EMBL" id="MFD2238487.1"/>
    </source>
</evidence>
<keyword evidence="3" id="KW-1185">Reference proteome</keyword>
<dbReference type="Gene3D" id="2.30.30.40">
    <property type="entry name" value="SH3 Domains"/>
    <property type="match status" value="1"/>
</dbReference>
<dbReference type="RefSeq" id="WP_377946519.1">
    <property type="nucleotide sequence ID" value="NZ_JBHUIJ010000017.1"/>
</dbReference>